<sequence length="194" mass="22233">MSELTICRAEHFNAAHRLHNPAWDDARNQQVFGKCNNPNYHGHNYNLEVRLTGSIDPDTGYVYDLKALGTLIKRENMMEEPNPTADTAHPDAHLPPGLRTPLRPDAFARPDADKIEAITGHFRAIMDELGLDLTDDSLAGTPRRVAKMFVQEWFNGLNPAHRPEVRLFENRYEYQQLLVERDITVFSCCEHHFV</sequence>
<dbReference type="GO" id="GO:0003934">
    <property type="term" value="F:GTP cyclohydrolase I activity"/>
    <property type="evidence" value="ECO:0007669"/>
    <property type="project" value="InterPro"/>
</dbReference>
<keyword evidence="8" id="KW-0456">Lyase</keyword>
<evidence type="ECO:0000313" key="10">
    <source>
        <dbReference type="EMBL" id="GFD06165.1"/>
    </source>
</evidence>
<keyword evidence="7" id="KW-0783">Tetrahydrobiopterin biosynthesis</keyword>
<dbReference type="InterPro" id="IPR038418">
    <property type="entry name" value="6-PTP_synth/QueD_sf"/>
</dbReference>
<comment type="pathway">
    <text evidence="2">Cofactor biosynthesis; tetrahydrobiopterin biosynthesis; tetrahydrobiopterin from 7,8-dihydroneopterin triphosphate: step 1/3.</text>
</comment>
<evidence type="ECO:0000256" key="5">
    <source>
        <dbReference type="ARBA" id="ARBA00022723"/>
    </source>
</evidence>
<accession>A0A699T6Q8</accession>
<dbReference type="GO" id="GO:0006729">
    <property type="term" value="P:tetrahydrobiopterin biosynthetic process"/>
    <property type="evidence" value="ECO:0007669"/>
    <property type="project" value="UniProtKB-UniPathway"/>
</dbReference>
<dbReference type="UniPathway" id="UPA00849">
    <property type="reaction ID" value="UER00819"/>
</dbReference>
<organism evidence="10">
    <name type="scientific">Tanacetum cinerariifolium</name>
    <name type="common">Dalmatian daisy</name>
    <name type="synonym">Chrysanthemum cinerariifolium</name>
    <dbReference type="NCBI Taxonomy" id="118510"/>
    <lineage>
        <taxon>Eukaryota</taxon>
        <taxon>Viridiplantae</taxon>
        <taxon>Streptophyta</taxon>
        <taxon>Embryophyta</taxon>
        <taxon>Tracheophyta</taxon>
        <taxon>Spermatophyta</taxon>
        <taxon>Magnoliopsida</taxon>
        <taxon>eudicotyledons</taxon>
        <taxon>Gunneridae</taxon>
        <taxon>Pentapetalae</taxon>
        <taxon>asterids</taxon>
        <taxon>campanulids</taxon>
        <taxon>Asterales</taxon>
        <taxon>Asteraceae</taxon>
        <taxon>Asteroideae</taxon>
        <taxon>Anthemideae</taxon>
        <taxon>Anthemidinae</taxon>
        <taxon>Tanacetum</taxon>
    </lineage>
</organism>
<dbReference type="PANTHER" id="PTHR12589:SF7">
    <property type="entry name" value="6-PYRUVOYL TETRAHYDROBIOPTERIN SYNTHASE"/>
    <property type="match status" value="1"/>
</dbReference>
<feature type="domain" description="GTP cyclohydrolase I" evidence="9">
    <location>
        <begin position="119"/>
        <end position="194"/>
    </location>
</feature>
<dbReference type="GO" id="GO:0046654">
    <property type="term" value="P:tetrahydrofolate biosynthetic process"/>
    <property type="evidence" value="ECO:0007669"/>
    <property type="project" value="InterPro"/>
</dbReference>
<dbReference type="AlphaFoldDB" id="A0A699T6Q8"/>
<dbReference type="Pfam" id="PF01227">
    <property type="entry name" value="GTP_cyclohydroI"/>
    <property type="match status" value="1"/>
</dbReference>
<dbReference type="EC" id="4.2.3.12" evidence="4"/>
<dbReference type="Gene3D" id="3.30.479.10">
    <property type="entry name" value="6-pyruvoyl tetrahydropterin synthase/QueD"/>
    <property type="match status" value="1"/>
</dbReference>
<comment type="similarity">
    <text evidence="3">Belongs to the PTPS family.</text>
</comment>
<evidence type="ECO:0000256" key="1">
    <source>
        <dbReference type="ARBA" id="ARBA00001947"/>
    </source>
</evidence>
<comment type="cofactor">
    <cofactor evidence="1">
        <name>Zn(2+)</name>
        <dbReference type="ChEBI" id="CHEBI:29105"/>
    </cofactor>
</comment>
<evidence type="ECO:0000256" key="2">
    <source>
        <dbReference type="ARBA" id="ARBA00005126"/>
    </source>
</evidence>
<dbReference type="InterPro" id="IPR007115">
    <property type="entry name" value="6-PTP_synth/QueD"/>
</dbReference>
<proteinExistence type="inferred from homology"/>
<comment type="caution">
    <text evidence="10">The sequence shown here is derived from an EMBL/GenBank/DDBJ whole genome shotgun (WGS) entry which is preliminary data.</text>
</comment>
<dbReference type="InterPro" id="IPR020602">
    <property type="entry name" value="GTP_CycHdrlase_I_dom"/>
</dbReference>
<dbReference type="GO" id="GO:0003874">
    <property type="term" value="F:6-pyruvoyltetrahydropterin synthase activity"/>
    <property type="evidence" value="ECO:0007669"/>
    <property type="project" value="UniProtKB-EC"/>
</dbReference>
<name>A0A699T6Q8_TANCI</name>
<dbReference type="GO" id="GO:0046872">
    <property type="term" value="F:metal ion binding"/>
    <property type="evidence" value="ECO:0007669"/>
    <property type="project" value="UniProtKB-KW"/>
</dbReference>
<evidence type="ECO:0000256" key="7">
    <source>
        <dbReference type="ARBA" id="ARBA00023007"/>
    </source>
</evidence>
<dbReference type="EMBL" id="BKCJ011222991">
    <property type="protein sequence ID" value="GFD06165.1"/>
    <property type="molecule type" value="Genomic_DNA"/>
</dbReference>
<keyword evidence="5" id="KW-0479">Metal-binding</keyword>
<evidence type="ECO:0000256" key="8">
    <source>
        <dbReference type="ARBA" id="ARBA00023239"/>
    </source>
</evidence>
<dbReference type="InterPro" id="IPR043134">
    <property type="entry name" value="GTP-CH-I_N"/>
</dbReference>
<keyword evidence="6" id="KW-0862">Zinc</keyword>
<dbReference type="PROSITE" id="PS00859">
    <property type="entry name" value="GTP_CYCLOHYDROL_1_1"/>
    <property type="match status" value="1"/>
</dbReference>
<evidence type="ECO:0000256" key="3">
    <source>
        <dbReference type="ARBA" id="ARBA00009164"/>
    </source>
</evidence>
<feature type="non-terminal residue" evidence="10">
    <location>
        <position position="194"/>
    </location>
</feature>
<dbReference type="PANTHER" id="PTHR12589">
    <property type="entry name" value="PYRUVOYL TETRAHYDROBIOPTERIN SYNTHASE"/>
    <property type="match status" value="1"/>
</dbReference>
<dbReference type="InterPro" id="IPR018234">
    <property type="entry name" value="GTP_CycHdrlase_I_CS"/>
</dbReference>
<evidence type="ECO:0000259" key="9">
    <source>
        <dbReference type="Pfam" id="PF01227"/>
    </source>
</evidence>
<evidence type="ECO:0000256" key="6">
    <source>
        <dbReference type="ARBA" id="ARBA00022833"/>
    </source>
</evidence>
<dbReference type="SUPFAM" id="SSF55620">
    <property type="entry name" value="Tetrahydrobiopterin biosynthesis enzymes-like"/>
    <property type="match status" value="2"/>
</dbReference>
<gene>
    <name evidence="10" type="ORF">Tci_878134</name>
</gene>
<dbReference type="Pfam" id="PF01242">
    <property type="entry name" value="PTPS"/>
    <property type="match status" value="1"/>
</dbReference>
<dbReference type="Gene3D" id="1.10.286.10">
    <property type="match status" value="1"/>
</dbReference>
<evidence type="ECO:0000256" key="4">
    <source>
        <dbReference type="ARBA" id="ARBA00013100"/>
    </source>
</evidence>
<reference evidence="10" key="1">
    <citation type="journal article" date="2019" name="Sci. Rep.">
        <title>Draft genome of Tanacetum cinerariifolium, the natural source of mosquito coil.</title>
        <authorList>
            <person name="Yamashiro T."/>
            <person name="Shiraishi A."/>
            <person name="Satake H."/>
            <person name="Nakayama K."/>
        </authorList>
    </citation>
    <scope>NUCLEOTIDE SEQUENCE</scope>
</reference>
<protein>
    <recommendedName>
        <fullName evidence="4">6-pyruvoyltetrahydropterin synthase</fullName>
        <ecNumber evidence="4">4.2.3.12</ecNumber>
    </recommendedName>
</protein>